<name>A0ABV5YBT2_9ACTN</name>
<keyword evidence="3" id="KW-0238">DNA-binding</keyword>
<keyword evidence="7" id="KW-1185">Reference proteome</keyword>
<dbReference type="SUPFAM" id="SSF46785">
    <property type="entry name" value="Winged helix' DNA-binding domain"/>
    <property type="match status" value="1"/>
</dbReference>
<dbReference type="InterPro" id="IPR036388">
    <property type="entry name" value="WH-like_DNA-bd_sf"/>
</dbReference>
<keyword evidence="4" id="KW-0804">Transcription</keyword>
<dbReference type="RefSeq" id="WP_378197018.1">
    <property type="nucleotide sequence ID" value="NZ_JBHLZP010000032.1"/>
</dbReference>
<proteinExistence type="inferred from homology"/>
<reference evidence="6 7" key="1">
    <citation type="submission" date="2024-09" db="EMBL/GenBank/DDBJ databases">
        <authorList>
            <person name="Sun Q."/>
            <person name="Mori K."/>
        </authorList>
    </citation>
    <scope>NUCLEOTIDE SEQUENCE [LARGE SCALE GENOMIC DNA]</scope>
    <source>
        <strain evidence="6 7">TBRC 0563</strain>
    </source>
</reference>
<evidence type="ECO:0000256" key="2">
    <source>
        <dbReference type="ARBA" id="ARBA00023015"/>
    </source>
</evidence>
<sequence>MTPSQLRAYAAVVRNGSVKGAAAELGVSEAAISLHAGQLRKELGDQLFTRTASGLAFTPGGLRLASRAVEMLNLQERTVIEVSQAASGRRLLRVAASSLFAEYAAPGLIELFAGRAADLEVELSVHDPRKFGTVLNARAVDVAFGPQPANLDGTLNSQAFLNYKLIVVAAPGHPLARPGASVRQLREQTWLLGPSAATDIGAATTALRRINVPEERQRIFQSHAAALEEVTRGHGVALAVSFAVAQDLAHGRLVRVGGQGLQFGGVWNSVTLAEGSAPPAAEELVRFVTTPRAIRAMTQGPGVPVGRFRPAIHITLWNF</sequence>
<dbReference type="Gene3D" id="3.40.190.10">
    <property type="entry name" value="Periplasmic binding protein-like II"/>
    <property type="match status" value="2"/>
</dbReference>
<comment type="similarity">
    <text evidence="1">Belongs to the LysR transcriptional regulatory family.</text>
</comment>
<evidence type="ECO:0000256" key="1">
    <source>
        <dbReference type="ARBA" id="ARBA00009437"/>
    </source>
</evidence>
<organism evidence="6 7">
    <name type="scientific">Actinoallomurus acaciae</name>
    <dbReference type="NCBI Taxonomy" id="502577"/>
    <lineage>
        <taxon>Bacteria</taxon>
        <taxon>Bacillati</taxon>
        <taxon>Actinomycetota</taxon>
        <taxon>Actinomycetes</taxon>
        <taxon>Streptosporangiales</taxon>
        <taxon>Thermomonosporaceae</taxon>
        <taxon>Actinoallomurus</taxon>
    </lineage>
</organism>
<evidence type="ECO:0000313" key="7">
    <source>
        <dbReference type="Proteomes" id="UP001589627"/>
    </source>
</evidence>
<evidence type="ECO:0000256" key="4">
    <source>
        <dbReference type="ARBA" id="ARBA00023163"/>
    </source>
</evidence>
<protein>
    <submittedName>
        <fullName evidence="6">LysR family transcriptional regulator</fullName>
    </submittedName>
</protein>
<accession>A0ABV5YBT2</accession>
<feature type="domain" description="HTH lysR-type" evidence="5">
    <location>
        <begin position="1"/>
        <end position="58"/>
    </location>
</feature>
<dbReference type="InterPro" id="IPR036390">
    <property type="entry name" value="WH_DNA-bd_sf"/>
</dbReference>
<evidence type="ECO:0000259" key="5">
    <source>
        <dbReference type="PROSITE" id="PS50931"/>
    </source>
</evidence>
<comment type="caution">
    <text evidence="6">The sequence shown here is derived from an EMBL/GenBank/DDBJ whole genome shotgun (WGS) entry which is preliminary data.</text>
</comment>
<dbReference type="PANTHER" id="PTHR30126">
    <property type="entry name" value="HTH-TYPE TRANSCRIPTIONAL REGULATOR"/>
    <property type="match status" value="1"/>
</dbReference>
<dbReference type="Pfam" id="PF00126">
    <property type="entry name" value="HTH_1"/>
    <property type="match status" value="1"/>
</dbReference>
<dbReference type="InterPro" id="IPR000847">
    <property type="entry name" value="LysR_HTH_N"/>
</dbReference>
<keyword evidence="2" id="KW-0805">Transcription regulation</keyword>
<dbReference type="SUPFAM" id="SSF53850">
    <property type="entry name" value="Periplasmic binding protein-like II"/>
    <property type="match status" value="1"/>
</dbReference>
<dbReference type="Pfam" id="PF03466">
    <property type="entry name" value="LysR_substrate"/>
    <property type="match status" value="1"/>
</dbReference>
<evidence type="ECO:0000256" key="3">
    <source>
        <dbReference type="ARBA" id="ARBA00023125"/>
    </source>
</evidence>
<dbReference type="Gene3D" id="1.10.10.10">
    <property type="entry name" value="Winged helix-like DNA-binding domain superfamily/Winged helix DNA-binding domain"/>
    <property type="match status" value="1"/>
</dbReference>
<dbReference type="EMBL" id="JBHLZP010000032">
    <property type="protein sequence ID" value="MFB9831937.1"/>
    <property type="molecule type" value="Genomic_DNA"/>
</dbReference>
<dbReference type="PROSITE" id="PS50931">
    <property type="entry name" value="HTH_LYSR"/>
    <property type="match status" value="1"/>
</dbReference>
<dbReference type="InterPro" id="IPR005119">
    <property type="entry name" value="LysR_subst-bd"/>
</dbReference>
<dbReference type="PANTHER" id="PTHR30126:SF39">
    <property type="entry name" value="HTH-TYPE TRANSCRIPTIONAL REGULATOR CYSL"/>
    <property type="match status" value="1"/>
</dbReference>
<gene>
    <name evidence="6" type="ORF">ACFFNX_07020</name>
</gene>
<evidence type="ECO:0000313" key="6">
    <source>
        <dbReference type="EMBL" id="MFB9831937.1"/>
    </source>
</evidence>
<dbReference type="Proteomes" id="UP001589627">
    <property type="component" value="Unassembled WGS sequence"/>
</dbReference>